<name>A0AA35UHL2_METCP</name>
<evidence type="ECO:0000313" key="2">
    <source>
        <dbReference type="Proteomes" id="UP001158598"/>
    </source>
</evidence>
<organism evidence="1 2">
    <name type="scientific">Methylococcus capsulatus</name>
    <dbReference type="NCBI Taxonomy" id="414"/>
    <lineage>
        <taxon>Bacteria</taxon>
        <taxon>Pseudomonadati</taxon>
        <taxon>Pseudomonadota</taxon>
        <taxon>Gammaproteobacteria</taxon>
        <taxon>Methylococcales</taxon>
        <taxon>Methylococcaceae</taxon>
        <taxon>Methylococcus</taxon>
    </lineage>
</organism>
<accession>A0AA35UHL2</accession>
<dbReference type="EMBL" id="OX458332">
    <property type="protein sequence ID" value="CAI8797123.1"/>
    <property type="molecule type" value="Genomic_DNA"/>
</dbReference>
<dbReference type="Proteomes" id="UP001158598">
    <property type="component" value="Chromosome"/>
</dbReference>
<dbReference type="RefSeq" id="WP_017364504.1">
    <property type="nucleotide sequence ID" value="NZ_OX458332.1"/>
</dbReference>
<dbReference type="AlphaFoldDB" id="A0AA35UHL2"/>
<evidence type="ECO:0000313" key="1">
    <source>
        <dbReference type="EMBL" id="CAI8797123.1"/>
    </source>
</evidence>
<reference evidence="1" key="1">
    <citation type="submission" date="2023-03" db="EMBL/GenBank/DDBJ databases">
        <authorList>
            <person name="Pearce D."/>
        </authorList>
    </citation>
    <scope>NUCLEOTIDE SEQUENCE</scope>
    <source>
        <strain evidence="1">Mc</strain>
    </source>
</reference>
<sequence length="318" mass="34890">MQARNDIAFGLLCGLVEESEGSLHPDAARYSGQMDAYRHLLDLGALGAGDGVGSSILCPWCGMGDLEGIRFEQGGRQGYCTDCGWVDLASDQVTRLRVDITRIVRWLASALGLAGRYQHEEMVPTALWRLGEIEHRRKRRTIFFGRRLSDPALTPIIEARLRTACAPGCGVLITTTPDVPQAIQAAGHLVVPLRAVAHLRKAGFVIENLDAYLDGSAGIGERDSETSLRLMHSGRIAVIDGERHALSPQVYGFLSVLAQGGGDPVHKRTIADALEIDVDKCKGADICKRHKAVYRTFVAHDNDGHYWLKPEFVNDQRR</sequence>
<protein>
    <submittedName>
        <fullName evidence="1">Uncharacterized protein</fullName>
    </submittedName>
</protein>
<proteinExistence type="predicted"/>
<gene>
    <name evidence="1" type="ORF">MCNOR_1496</name>
</gene>